<protein>
    <recommendedName>
        <fullName evidence="9">Gustatory receptor</fullName>
    </recommendedName>
</protein>
<evidence type="ECO:0000256" key="3">
    <source>
        <dbReference type="ARBA" id="ARBA00022692"/>
    </source>
</evidence>
<evidence type="ECO:0000256" key="5">
    <source>
        <dbReference type="ARBA" id="ARBA00023136"/>
    </source>
</evidence>
<dbReference type="OrthoDB" id="6914979at2759"/>
<dbReference type="AlphaFoldDB" id="A0A8J9U4V9"/>
<feature type="transmembrane region" description="Helical" evidence="6">
    <location>
        <begin position="65"/>
        <end position="89"/>
    </location>
</feature>
<accession>A0A8J9U4V9</accession>
<feature type="non-terminal residue" evidence="7">
    <location>
        <position position="195"/>
    </location>
</feature>
<dbReference type="InterPro" id="IPR013604">
    <property type="entry name" value="7TM_chemorcpt"/>
</dbReference>
<keyword evidence="8" id="KW-1185">Reference proteome</keyword>
<dbReference type="GO" id="GO:0050909">
    <property type="term" value="P:sensory perception of taste"/>
    <property type="evidence" value="ECO:0007669"/>
    <property type="project" value="InterPro"/>
</dbReference>
<comment type="subcellular location">
    <subcellularLocation>
        <location evidence="1">Cell membrane</location>
        <topology evidence="1">Multi-pass membrane protein</topology>
    </subcellularLocation>
</comment>
<name>A0A8J9U4V9_9NEOP</name>
<keyword evidence="3 6" id="KW-0812">Transmembrane</keyword>
<keyword evidence="4 6" id="KW-1133">Transmembrane helix</keyword>
<dbReference type="Proteomes" id="UP000838878">
    <property type="component" value="Chromosome 1"/>
</dbReference>
<feature type="transmembrane region" description="Helical" evidence="6">
    <location>
        <begin position="101"/>
        <end position="121"/>
    </location>
</feature>
<feature type="transmembrane region" description="Helical" evidence="6">
    <location>
        <begin position="174"/>
        <end position="193"/>
    </location>
</feature>
<dbReference type="GO" id="GO:0005886">
    <property type="term" value="C:plasma membrane"/>
    <property type="evidence" value="ECO:0007669"/>
    <property type="project" value="UniProtKB-SubCell"/>
</dbReference>
<gene>
    <name evidence="7" type="ORF">BINO364_LOCUS1040</name>
</gene>
<proteinExistence type="predicted"/>
<evidence type="ECO:0000256" key="1">
    <source>
        <dbReference type="ARBA" id="ARBA00004651"/>
    </source>
</evidence>
<reference evidence="7" key="1">
    <citation type="submission" date="2021-12" db="EMBL/GenBank/DDBJ databases">
        <authorList>
            <person name="Martin H S."/>
        </authorList>
    </citation>
    <scope>NUCLEOTIDE SEQUENCE</scope>
</reference>
<sequence>MVMVRLETYKTLKLINIKMDGVLSLDNVESKYVRFLKFKHICSTSHAYVTVCDVISAMNKTDGGIILVIFTYVVITLIARFYYGILLFWKSPIQLTIMQNVWCALCIFRIMVFIETCHVISSEVTKINVNVDTLIQKVTNIGKRIPCELELMSNQLMLNKPNYSPMEVFTPERSTILTISSAILTYVLFMLQLKQ</sequence>
<organism evidence="7 8">
    <name type="scientific">Brenthis ino</name>
    <name type="common">lesser marbled fritillary</name>
    <dbReference type="NCBI Taxonomy" id="405034"/>
    <lineage>
        <taxon>Eukaryota</taxon>
        <taxon>Metazoa</taxon>
        <taxon>Ecdysozoa</taxon>
        <taxon>Arthropoda</taxon>
        <taxon>Hexapoda</taxon>
        <taxon>Insecta</taxon>
        <taxon>Pterygota</taxon>
        <taxon>Neoptera</taxon>
        <taxon>Endopterygota</taxon>
        <taxon>Lepidoptera</taxon>
        <taxon>Glossata</taxon>
        <taxon>Ditrysia</taxon>
        <taxon>Papilionoidea</taxon>
        <taxon>Nymphalidae</taxon>
        <taxon>Heliconiinae</taxon>
        <taxon>Argynnini</taxon>
        <taxon>Brenthis</taxon>
    </lineage>
</organism>
<evidence type="ECO:0000256" key="6">
    <source>
        <dbReference type="SAM" id="Phobius"/>
    </source>
</evidence>
<evidence type="ECO:0000313" key="7">
    <source>
        <dbReference type="EMBL" id="CAH0713943.1"/>
    </source>
</evidence>
<dbReference type="Pfam" id="PF08395">
    <property type="entry name" value="7tm_7"/>
    <property type="match status" value="1"/>
</dbReference>
<evidence type="ECO:0000313" key="8">
    <source>
        <dbReference type="Proteomes" id="UP000838878"/>
    </source>
</evidence>
<evidence type="ECO:0000256" key="4">
    <source>
        <dbReference type="ARBA" id="ARBA00022989"/>
    </source>
</evidence>
<evidence type="ECO:0000256" key="2">
    <source>
        <dbReference type="ARBA" id="ARBA00022475"/>
    </source>
</evidence>
<dbReference type="EMBL" id="OV170221">
    <property type="protein sequence ID" value="CAH0713943.1"/>
    <property type="molecule type" value="Genomic_DNA"/>
</dbReference>
<keyword evidence="2" id="KW-1003">Cell membrane</keyword>
<evidence type="ECO:0008006" key="9">
    <source>
        <dbReference type="Google" id="ProtNLM"/>
    </source>
</evidence>
<keyword evidence="5 6" id="KW-0472">Membrane</keyword>